<sequence>MRSERRPLSAETSEFARARVSAEQDLRVQQEHAARTVAGHAHDVDDLRGLLAMLGLEAGARV</sequence>
<dbReference type="RefSeq" id="WP_009081303.1">
    <property type="nucleotide sequence ID" value="NZ_FOWC01000013.1"/>
</dbReference>
<evidence type="ECO:0000313" key="4">
    <source>
        <dbReference type="Proteomes" id="UP000470404"/>
    </source>
</evidence>
<evidence type="ECO:0000313" key="1">
    <source>
        <dbReference type="EMBL" id="NEC54465.1"/>
    </source>
</evidence>
<reference evidence="2 3" key="1">
    <citation type="submission" date="2016-10" db="EMBL/GenBank/DDBJ databases">
        <authorList>
            <person name="de Groot N.N."/>
        </authorList>
    </citation>
    <scope>NUCLEOTIDE SEQUENCE [LARGE SCALE GENOMIC DNA]</scope>
    <source>
        <strain evidence="2 3">DSM 44637</strain>
    </source>
</reference>
<organism evidence="2 3">
    <name type="scientific">Amycolatopsis rubida</name>
    <dbReference type="NCBI Taxonomy" id="112413"/>
    <lineage>
        <taxon>Bacteria</taxon>
        <taxon>Bacillati</taxon>
        <taxon>Actinomycetota</taxon>
        <taxon>Actinomycetes</taxon>
        <taxon>Pseudonocardiales</taxon>
        <taxon>Pseudonocardiaceae</taxon>
        <taxon>Amycolatopsis</taxon>
    </lineage>
</organism>
<protein>
    <submittedName>
        <fullName evidence="2">Uncharacterized protein</fullName>
    </submittedName>
</protein>
<reference evidence="1 4" key="2">
    <citation type="submission" date="2020-01" db="EMBL/GenBank/DDBJ databases">
        <title>Insect and environment-associated Actinomycetes.</title>
        <authorList>
            <person name="Currrie C."/>
            <person name="Chevrette M."/>
            <person name="Carlson C."/>
            <person name="Stubbendieck R."/>
            <person name="Wendt-Pienkowski E."/>
        </authorList>
    </citation>
    <scope>NUCLEOTIDE SEQUENCE [LARGE SCALE GENOMIC DNA]</scope>
    <source>
        <strain evidence="1 4">SID8386</strain>
    </source>
</reference>
<dbReference type="Proteomes" id="UP000199137">
    <property type="component" value="Unassembled WGS sequence"/>
</dbReference>
<evidence type="ECO:0000313" key="3">
    <source>
        <dbReference type="Proteomes" id="UP000199137"/>
    </source>
</evidence>
<gene>
    <name evidence="1" type="ORF">G3I59_02295</name>
    <name evidence="2" type="ORF">SAMN05421854_11358</name>
</gene>
<keyword evidence="4" id="KW-1185">Reference proteome</keyword>
<dbReference type="EMBL" id="FOWC01000013">
    <property type="protein sequence ID" value="SFQ48173.1"/>
    <property type="molecule type" value="Genomic_DNA"/>
</dbReference>
<dbReference type="Proteomes" id="UP000470404">
    <property type="component" value="Unassembled WGS sequence"/>
</dbReference>
<proteinExistence type="predicted"/>
<accession>A0A1I5YV81</accession>
<dbReference type="EMBL" id="JAAGNC010000020">
    <property type="protein sequence ID" value="NEC54465.1"/>
    <property type="molecule type" value="Genomic_DNA"/>
</dbReference>
<evidence type="ECO:0000313" key="2">
    <source>
        <dbReference type="EMBL" id="SFQ48173.1"/>
    </source>
</evidence>
<dbReference type="AlphaFoldDB" id="A0A1I5YV81"/>
<dbReference type="OrthoDB" id="3637497at2"/>
<name>A0A1I5YV81_9PSEU</name>